<dbReference type="Proteomes" id="UP000291144">
    <property type="component" value="Unassembled WGS sequence"/>
</dbReference>
<dbReference type="Gene3D" id="1.25.40.10">
    <property type="entry name" value="Tetratricopeptide repeat domain"/>
    <property type="match status" value="1"/>
</dbReference>
<dbReference type="InterPro" id="IPR011717">
    <property type="entry name" value="TPR-4"/>
</dbReference>
<dbReference type="AlphaFoldDB" id="A0A4V2MA61"/>
<sequence>MCSDMKTSMTIPPESAAYATVREGIALREQGRSPEAKALMEALVAEVDSGDDAFAKIFLAHSLADVQENPEDELAWDLRALTLMDELTDQRAIERGNPGGKNALLPSLHLNLAVDYQRLGDETNARRHFELGKAHLDALADDAYGDSIRSAFAEGI</sequence>
<dbReference type="Pfam" id="PF07721">
    <property type="entry name" value="TPR_4"/>
    <property type="match status" value="2"/>
</dbReference>
<dbReference type="EMBL" id="SJKB01000009">
    <property type="protein sequence ID" value="TCC57982.1"/>
    <property type="molecule type" value="Genomic_DNA"/>
</dbReference>
<reference evidence="1 2" key="1">
    <citation type="submission" date="2019-02" db="EMBL/GenBank/DDBJ databases">
        <title>Kribbella capetownensis sp. nov. and Kribbella speibonae sp. nov., isolated from soil.</title>
        <authorList>
            <person name="Curtis S.M."/>
            <person name="Norton I."/>
            <person name="Everest G.J."/>
            <person name="Meyers P.R."/>
        </authorList>
    </citation>
    <scope>NUCLEOTIDE SEQUENCE [LARGE SCALE GENOMIC DNA]</scope>
    <source>
        <strain evidence="1 2">NRRL B-24813</strain>
    </source>
</reference>
<dbReference type="GO" id="GO:0042802">
    <property type="term" value="F:identical protein binding"/>
    <property type="evidence" value="ECO:0007669"/>
    <property type="project" value="InterPro"/>
</dbReference>
<name>A0A4V2MA61_9ACTN</name>
<evidence type="ECO:0000313" key="2">
    <source>
        <dbReference type="Proteomes" id="UP000291144"/>
    </source>
</evidence>
<dbReference type="InterPro" id="IPR011990">
    <property type="entry name" value="TPR-like_helical_dom_sf"/>
</dbReference>
<accession>A0A4V2MA61</accession>
<gene>
    <name evidence="1" type="ORF">E0H73_26890</name>
</gene>
<evidence type="ECO:0000313" key="1">
    <source>
        <dbReference type="EMBL" id="TCC57982.1"/>
    </source>
</evidence>
<dbReference type="OrthoDB" id="8450665at2"/>
<organism evidence="1 2">
    <name type="scientific">Kribbella pittospori</name>
    <dbReference type="NCBI Taxonomy" id="722689"/>
    <lineage>
        <taxon>Bacteria</taxon>
        <taxon>Bacillati</taxon>
        <taxon>Actinomycetota</taxon>
        <taxon>Actinomycetes</taxon>
        <taxon>Propionibacteriales</taxon>
        <taxon>Kribbellaceae</taxon>
        <taxon>Kribbella</taxon>
    </lineage>
</organism>
<protein>
    <submittedName>
        <fullName evidence="1">Tetratricopeptide repeat protein</fullName>
    </submittedName>
</protein>
<keyword evidence="2" id="KW-1185">Reference proteome</keyword>
<comment type="caution">
    <text evidence="1">The sequence shown here is derived from an EMBL/GenBank/DDBJ whole genome shotgun (WGS) entry which is preliminary data.</text>
</comment>
<proteinExistence type="predicted"/>